<dbReference type="AlphaFoldDB" id="A0A6A5ZE92"/>
<dbReference type="EMBL" id="ML977318">
    <property type="protein sequence ID" value="KAF2117840.1"/>
    <property type="molecule type" value="Genomic_DNA"/>
</dbReference>
<proteinExistence type="predicted"/>
<sequence>MLPHSLLSIILGMLALPTLSTASPQPALVSEEYTHLMPLHTLFLRQVSDLQTFKDDLGGQQASPITNSGDPKRPFEVDGNSFTDFQTASQRTCDNQANACSQAANAAGNKGDLTVSKCDAQKERCNAAQSSATVKDFNTGVASKNIGKDPEFPDFDLICDA</sequence>
<organism evidence="2 3">
    <name type="scientific">Lophiotrema nucula</name>
    <dbReference type="NCBI Taxonomy" id="690887"/>
    <lineage>
        <taxon>Eukaryota</taxon>
        <taxon>Fungi</taxon>
        <taxon>Dikarya</taxon>
        <taxon>Ascomycota</taxon>
        <taxon>Pezizomycotina</taxon>
        <taxon>Dothideomycetes</taxon>
        <taxon>Pleosporomycetidae</taxon>
        <taxon>Pleosporales</taxon>
        <taxon>Lophiotremataceae</taxon>
        <taxon>Lophiotrema</taxon>
    </lineage>
</organism>
<dbReference type="Proteomes" id="UP000799770">
    <property type="component" value="Unassembled WGS sequence"/>
</dbReference>
<feature type="signal peptide" evidence="1">
    <location>
        <begin position="1"/>
        <end position="22"/>
    </location>
</feature>
<reference evidence="2" key="1">
    <citation type="journal article" date="2020" name="Stud. Mycol.">
        <title>101 Dothideomycetes genomes: a test case for predicting lifestyles and emergence of pathogens.</title>
        <authorList>
            <person name="Haridas S."/>
            <person name="Albert R."/>
            <person name="Binder M."/>
            <person name="Bloem J."/>
            <person name="Labutti K."/>
            <person name="Salamov A."/>
            <person name="Andreopoulos B."/>
            <person name="Baker S."/>
            <person name="Barry K."/>
            <person name="Bills G."/>
            <person name="Bluhm B."/>
            <person name="Cannon C."/>
            <person name="Castanera R."/>
            <person name="Culley D."/>
            <person name="Daum C."/>
            <person name="Ezra D."/>
            <person name="Gonzalez J."/>
            <person name="Henrissat B."/>
            <person name="Kuo A."/>
            <person name="Liang C."/>
            <person name="Lipzen A."/>
            <person name="Lutzoni F."/>
            <person name="Magnuson J."/>
            <person name="Mondo S."/>
            <person name="Nolan M."/>
            <person name="Ohm R."/>
            <person name="Pangilinan J."/>
            <person name="Park H.-J."/>
            <person name="Ramirez L."/>
            <person name="Alfaro M."/>
            <person name="Sun H."/>
            <person name="Tritt A."/>
            <person name="Yoshinaga Y."/>
            <person name="Zwiers L.-H."/>
            <person name="Turgeon B."/>
            <person name="Goodwin S."/>
            <person name="Spatafora J."/>
            <person name="Crous P."/>
            <person name="Grigoriev I."/>
        </authorList>
    </citation>
    <scope>NUCLEOTIDE SEQUENCE</scope>
    <source>
        <strain evidence="2">CBS 627.86</strain>
    </source>
</reference>
<evidence type="ECO:0000313" key="2">
    <source>
        <dbReference type="EMBL" id="KAF2117840.1"/>
    </source>
</evidence>
<dbReference type="OrthoDB" id="2507450at2759"/>
<protein>
    <submittedName>
        <fullName evidence="2">Uncharacterized protein</fullName>
    </submittedName>
</protein>
<evidence type="ECO:0000313" key="3">
    <source>
        <dbReference type="Proteomes" id="UP000799770"/>
    </source>
</evidence>
<feature type="chain" id="PRO_5025657731" evidence="1">
    <location>
        <begin position="23"/>
        <end position="161"/>
    </location>
</feature>
<keyword evidence="3" id="KW-1185">Reference proteome</keyword>
<gene>
    <name evidence="2" type="ORF">BDV96DRAFT_611488</name>
</gene>
<name>A0A6A5ZE92_9PLEO</name>
<evidence type="ECO:0000256" key="1">
    <source>
        <dbReference type="SAM" id="SignalP"/>
    </source>
</evidence>
<accession>A0A6A5ZE92</accession>
<keyword evidence="1" id="KW-0732">Signal</keyword>